<dbReference type="EMBL" id="QXGF01001071">
    <property type="protein sequence ID" value="KAE8932871.1"/>
    <property type="molecule type" value="Genomic_DNA"/>
</dbReference>
<evidence type="ECO:0000313" key="1">
    <source>
        <dbReference type="EMBL" id="KAE8932871.1"/>
    </source>
</evidence>
<sequence>MSSKRFTVNPFGELSLTEQDRAQLVRLADELVLAKFEEYEEYLNNDKKVDLKRWKKFSHAGSTTMHLERKSSSPDTKLPQVLMAGPLPGTLQENIFGLMSPTLESMRIKTSYLDDFSAAAVLATIVEPTIDDPLRSVVVKWMEIDIPGSSLGIVRNRDYVYLESTGVLHLKNGEQVGYHLLHSVSFPQVHTLPSRIRGNMSFCGILHQEGVDRTDIRGTGILDPKGDIIRTMAVMGMVQVTMASVKYSYCGQMKKLAWLLEQQQEQAKERGPPVAEPVCVTCSKQIKSSKLSDFGKSSSTCKLCFGALCSACKILKKLRFIASDLELVQRKVHFCVKCLVEATRMDTLEAARHQFVYKNSTKPGSFLTAEASSFSDDTSS</sequence>
<protein>
    <recommendedName>
        <fullName evidence="21">FYVE-type domain-containing protein</fullName>
    </recommendedName>
</protein>
<gene>
    <name evidence="9" type="ORF">PF001_g15038</name>
    <name evidence="8" type="ORF">PF002_g17309</name>
    <name evidence="7" type="ORF">PF004_g14708</name>
    <name evidence="6" type="ORF">PF005_g15781</name>
    <name evidence="5" type="ORF">PF006_g14876</name>
    <name evidence="3" type="ORF">PF007_g16134</name>
    <name evidence="10" type="ORF">PF008_g5153</name>
    <name evidence="1" type="ORF">PF009_g17110</name>
    <name evidence="4" type="ORF">PF010_g15109</name>
    <name evidence="2" type="ORF">PF011_g14579</name>
</gene>
<dbReference type="EMBL" id="QXFW01000946">
    <property type="protein sequence ID" value="KAE8999567.1"/>
    <property type="molecule type" value="Genomic_DNA"/>
</dbReference>
<dbReference type="PANTHER" id="PTHR13510">
    <property type="entry name" value="FYVE-FINGER-CONTAINING RAB5 EFFECTOR PROTEIN RABENOSYN-5-RELATED"/>
    <property type="match status" value="1"/>
</dbReference>
<dbReference type="EMBL" id="QXGA01000955">
    <property type="protein sequence ID" value="KAE9134184.1"/>
    <property type="molecule type" value="Genomic_DNA"/>
</dbReference>
<evidence type="ECO:0000313" key="13">
    <source>
        <dbReference type="Proteomes" id="UP000437068"/>
    </source>
</evidence>
<evidence type="ECO:0000313" key="18">
    <source>
        <dbReference type="Proteomes" id="UP000476176"/>
    </source>
</evidence>
<dbReference type="EMBL" id="QXGE01000958">
    <property type="protein sequence ID" value="KAE9300276.1"/>
    <property type="molecule type" value="Genomic_DNA"/>
</dbReference>
<dbReference type="Proteomes" id="UP000476176">
    <property type="component" value="Unassembled WGS sequence"/>
</dbReference>
<evidence type="ECO:0000313" key="19">
    <source>
        <dbReference type="Proteomes" id="UP000486351"/>
    </source>
</evidence>
<dbReference type="EMBL" id="QXGB01000996">
    <property type="protein sequence ID" value="KAE9199340.1"/>
    <property type="molecule type" value="Genomic_DNA"/>
</dbReference>
<keyword evidence="12" id="KW-1185">Reference proteome</keyword>
<dbReference type="Proteomes" id="UP000437068">
    <property type="component" value="Unassembled WGS sequence"/>
</dbReference>
<accession>A0A6A3RKW6</accession>
<comment type="caution">
    <text evidence="3">The sequence shown here is derived from an EMBL/GenBank/DDBJ whole genome shotgun (WGS) entry which is preliminary data.</text>
</comment>
<evidence type="ECO:0000313" key="17">
    <source>
        <dbReference type="Proteomes" id="UP000460718"/>
    </source>
</evidence>
<dbReference type="InterPro" id="IPR023393">
    <property type="entry name" value="START-like_dom_sf"/>
</dbReference>
<evidence type="ECO:0000313" key="8">
    <source>
        <dbReference type="EMBL" id="KAE9215656.1"/>
    </source>
</evidence>
<dbReference type="Proteomes" id="UP000429523">
    <property type="component" value="Unassembled WGS sequence"/>
</dbReference>
<name>A0A6A3RKW6_9STRA</name>
<evidence type="ECO:0000313" key="7">
    <source>
        <dbReference type="EMBL" id="KAE9215585.1"/>
    </source>
</evidence>
<evidence type="ECO:0000313" key="12">
    <source>
        <dbReference type="Proteomes" id="UP000433483"/>
    </source>
</evidence>
<dbReference type="EMBL" id="QXFY01000186">
    <property type="protein sequence ID" value="KAE9353101.1"/>
    <property type="molecule type" value="Genomic_DNA"/>
</dbReference>
<dbReference type="PANTHER" id="PTHR13510:SF44">
    <property type="entry name" value="RABENOSYN-5"/>
    <property type="match status" value="1"/>
</dbReference>
<evidence type="ECO:0000313" key="15">
    <source>
        <dbReference type="Proteomes" id="UP000440732"/>
    </source>
</evidence>
<dbReference type="Gene3D" id="3.30.530.20">
    <property type="match status" value="1"/>
</dbReference>
<evidence type="ECO:0000313" key="9">
    <source>
        <dbReference type="EMBL" id="KAE9300276.1"/>
    </source>
</evidence>
<dbReference type="AlphaFoldDB" id="A0A6A3RKW6"/>
<dbReference type="InterPro" id="IPR052727">
    <property type="entry name" value="Rab4/Rab5_effector"/>
</dbReference>
<evidence type="ECO:0000313" key="4">
    <source>
        <dbReference type="EMBL" id="KAE9099672.1"/>
    </source>
</evidence>
<evidence type="ECO:0000313" key="16">
    <source>
        <dbReference type="Proteomes" id="UP000441208"/>
    </source>
</evidence>
<evidence type="ECO:0000313" key="14">
    <source>
        <dbReference type="Proteomes" id="UP000440367"/>
    </source>
</evidence>
<dbReference type="Proteomes" id="UP000441208">
    <property type="component" value="Unassembled WGS sequence"/>
</dbReference>
<dbReference type="Proteomes" id="UP000440732">
    <property type="component" value="Unassembled WGS sequence"/>
</dbReference>
<organism evidence="3 16">
    <name type="scientific">Phytophthora fragariae</name>
    <dbReference type="NCBI Taxonomy" id="53985"/>
    <lineage>
        <taxon>Eukaryota</taxon>
        <taxon>Sar</taxon>
        <taxon>Stramenopiles</taxon>
        <taxon>Oomycota</taxon>
        <taxon>Peronosporomycetes</taxon>
        <taxon>Peronosporales</taxon>
        <taxon>Peronosporaceae</taxon>
        <taxon>Phytophthora</taxon>
    </lineage>
</organism>
<dbReference type="Proteomes" id="UP000460718">
    <property type="component" value="Unassembled WGS sequence"/>
</dbReference>
<dbReference type="Proteomes" id="UP000486351">
    <property type="component" value="Unassembled WGS sequence"/>
</dbReference>
<evidence type="ECO:0000313" key="20">
    <source>
        <dbReference type="Proteomes" id="UP000488956"/>
    </source>
</evidence>
<dbReference type="EMBL" id="QXFZ01001023">
    <property type="protein sequence ID" value="KAE9098777.1"/>
    <property type="molecule type" value="Genomic_DNA"/>
</dbReference>
<dbReference type="Proteomes" id="UP000440367">
    <property type="component" value="Unassembled WGS sequence"/>
</dbReference>
<evidence type="ECO:0008006" key="21">
    <source>
        <dbReference type="Google" id="ProtNLM"/>
    </source>
</evidence>
<dbReference type="EMBL" id="QXGC01000950">
    <property type="protein sequence ID" value="KAE9215585.1"/>
    <property type="molecule type" value="Genomic_DNA"/>
</dbReference>
<reference evidence="11 12" key="1">
    <citation type="submission" date="2018-08" db="EMBL/GenBank/DDBJ databases">
        <title>Genomic investigation of the strawberry pathogen Phytophthora fragariae indicates pathogenicity is determined by transcriptional variation in three key races.</title>
        <authorList>
            <person name="Adams T.M."/>
            <person name="Armitage A.D."/>
            <person name="Sobczyk M.K."/>
            <person name="Bates H.J."/>
            <person name="Dunwell J.M."/>
            <person name="Nellist C.F."/>
            <person name="Harrison R.J."/>
        </authorList>
    </citation>
    <scope>NUCLEOTIDE SEQUENCE [LARGE SCALE GENOMIC DNA]</scope>
    <source>
        <strain evidence="9 13">A4</strain>
        <strain evidence="8 14">BC-1</strain>
        <strain evidence="7 18">BC-23</strain>
        <strain evidence="6 12">NOV-27</strain>
        <strain evidence="5 15">NOV-5</strain>
        <strain evidence="3 16">NOV-71</strain>
        <strain evidence="10 19">NOV-77</strain>
        <strain evidence="1 11">NOV-9</strain>
        <strain evidence="4 20">ONT-3</strain>
        <strain evidence="2 17">SCRP245</strain>
    </source>
</reference>
<dbReference type="EMBL" id="QXFX01000967">
    <property type="protein sequence ID" value="KAE9099672.1"/>
    <property type="molecule type" value="Genomic_DNA"/>
</dbReference>
<dbReference type="EMBL" id="QXGD01001070">
    <property type="protein sequence ID" value="KAE9215656.1"/>
    <property type="molecule type" value="Genomic_DNA"/>
</dbReference>
<evidence type="ECO:0000313" key="3">
    <source>
        <dbReference type="EMBL" id="KAE9098777.1"/>
    </source>
</evidence>
<evidence type="ECO:0000313" key="2">
    <source>
        <dbReference type="EMBL" id="KAE8999567.1"/>
    </source>
</evidence>
<dbReference type="OrthoDB" id="151461at2759"/>
<evidence type="ECO:0000313" key="11">
    <source>
        <dbReference type="Proteomes" id="UP000429523"/>
    </source>
</evidence>
<evidence type="ECO:0000313" key="6">
    <source>
        <dbReference type="EMBL" id="KAE9199340.1"/>
    </source>
</evidence>
<evidence type="ECO:0000313" key="10">
    <source>
        <dbReference type="EMBL" id="KAE9353101.1"/>
    </source>
</evidence>
<dbReference type="Proteomes" id="UP000488956">
    <property type="component" value="Unassembled WGS sequence"/>
</dbReference>
<evidence type="ECO:0000313" key="5">
    <source>
        <dbReference type="EMBL" id="KAE9134184.1"/>
    </source>
</evidence>
<proteinExistence type="predicted"/>
<dbReference type="Proteomes" id="UP000433483">
    <property type="component" value="Unassembled WGS sequence"/>
</dbReference>